<reference evidence="2 3" key="1">
    <citation type="submission" date="2024-01" db="EMBL/GenBank/DDBJ databases">
        <title>The diversity of rhizobia nodulating Mimosa spp. in eleven states of Brazil covering several biomes is determined by host plant, location, and edaphic factors.</title>
        <authorList>
            <person name="Rouws L."/>
            <person name="Barauna A."/>
            <person name="Beukes C."/>
            <person name="De Faria S.M."/>
            <person name="Gross E."/>
            <person name="Dos Reis Junior F.B."/>
            <person name="Simon M."/>
            <person name="Maluk M."/>
            <person name="Odee D.W."/>
            <person name="Kenicer G."/>
            <person name="Young J.P.W."/>
            <person name="Reis V.M."/>
            <person name="Zilli J."/>
            <person name="James E.K."/>
        </authorList>
    </citation>
    <scope>NUCLEOTIDE SEQUENCE [LARGE SCALE GENOMIC DNA]</scope>
    <source>
        <strain evidence="2 3">JPY167</strain>
    </source>
</reference>
<accession>A0ABU9S3S9</accession>
<gene>
    <name evidence="2" type="ORF">VSR73_36640</name>
</gene>
<feature type="region of interest" description="Disordered" evidence="1">
    <location>
        <begin position="36"/>
        <end position="59"/>
    </location>
</feature>
<evidence type="ECO:0000256" key="1">
    <source>
        <dbReference type="SAM" id="MobiDB-lite"/>
    </source>
</evidence>
<evidence type="ECO:0000313" key="3">
    <source>
        <dbReference type="Proteomes" id="UP001489897"/>
    </source>
</evidence>
<dbReference type="EMBL" id="JAYMRV010000017">
    <property type="protein sequence ID" value="MEM5426497.1"/>
    <property type="molecule type" value="Genomic_DNA"/>
</dbReference>
<name>A0ABU9S3S9_9BURK</name>
<feature type="non-terminal residue" evidence="2">
    <location>
        <position position="77"/>
    </location>
</feature>
<proteinExistence type="predicted"/>
<sequence length="77" mass="8431">MRLFSIKSMGRACGLAIEAIRFAPFAVRCPRRQAAKAAAETGGRRSQQAFSSGERKKGVDEAEKILHNLVSLLLTQQ</sequence>
<dbReference type="Proteomes" id="UP001489897">
    <property type="component" value="Unassembled WGS sequence"/>
</dbReference>
<evidence type="ECO:0000313" key="2">
    <source>
        <dbReference type="EMBL" id="MEM5426497.1"/>
    </source>
</evidence>
<keyword evidence="3" id="KW-1185">Reference proteome</keyword>
<dbReference type="RefSeq" id="WP_342950130.1">
    <property type="nucleotide sequence ID" value="NZ_JAYMRV010000017.1"/>
</dbReference>
<comment type="caution">
    <text evidence="2">The sequence shown here is derived from an EMBL/GenBank/DDBJ whole genome shotgun (WGS) entry which is preliminary data.</text>
</comment>
<protein>
    <submittedName>
        <fullName evidence="2">Uncharacterized protein</fullName>
    </submittedName>
</protein>
<organism evidence="2 3">
    <name type="scientific">Paraburkholderia ferrariae</name>
    <dbReference type="NCBI Taxonomy" id="386056"/>
    <lineage>
        <taxon>Bacteria</taxon>
        <taxon>Pseudomonadati</taxon>
        <taxon>Pseudomonadota</taxon>
        <taxon>Betaproteobacteria</taxon>
        <taxon>Burkholderiales</taxon>
        <taxon>Burkholderiaceae</taxon>
        <taxon>Paraburkholderia</taxon>
    </lineage>
</organism>